<evidence type="ECO:0000256" key="3">
    <source>
        <dbReference type="ARBA" id="ARBA00032460"/>
    </source>
</evidence>
<dbReference type="STRING" id="686796.SAMN04488104_100895"/>
<evidence type="ECO:0000256" key="4">
    <source>
        <dbReference type="ARBA" id="ARBA00033298"/>
    </source>
</evidence>
<dbReference type="EMBL" id="FNAC01000008">
    <property type="protein sequence ID" value="SDC88520.1"/>
    <property type="molecule type" value="Genomic_DNA"/>
</dbReference>
<dbReference type="OrthoDB" id="192739at2"/>
<evidence type="ECO:0000259" key="5">
    <source>
        <dbReference type="PROSITE" id="PS51819"/>
    </source>
</evidence>
<evidence type="ECO:0000313" key="7">
    <source>
        <dbReference type="Proteomes" id="UP000199060"/>
    </source>
</evidence>
<dbReference type="InterPro" id="IPR029068">
    <property type="entry name" value="Glyas_Bleomycin-R_OHBP_Dase"/>
</dbReference>
<feature type="domain" description="VOC" evidence="5">
    <location>
        <begin position="37"/>
        <end position="171"/>
    </location>
</feature>
<proteinExistence type="predicted"/>
<dbReference type="SUPFAM" id="SSF54593">
    <property type="entry name" value="Glyoxalase/Bleomycin resistance protein/Dihydroxybiphenyl dioxygenase"/>
    <property type="match status" value="1"/>
</dbReference>
<dbReference type="PANTHER" id="PTHR46036:SF5">
    <property type="entry name" value="LACTOYLGLUTATHIONE LYASE"/>
    <property type="match status" value="1"/>
</dbReference>
<dbReference type="Proteomes" id="UP000199060">
    <property type="component" value="Unassembled WGS sequence"/>
</dbReference>
<keyword evidence="7" id="KW-1185">Reference proteome</keyword>
<dbReference type="Gene3D" id="3.10.180.10">
    <property type="entry name" value="2,3-Dihydroxybiphenyl 1,2-Dioxygenase, domain 1"/>
    <property type="match status" value="1"/>
</dbReference>
<dbReference type="InterPro" id="IPR037523">
    <property type="entry name" value="VOC_core"/>
</dbReference>
<evidence type="ECO:0000313" key="6">
    <source>
        <dbReference type="EMBL" id="SDC88520.1"/>
    </source>
</evidence>
<dbReference type="PANTHER" id="PTHR46036">
    <property type="entry name" value="LACTOYLGLUTATHIONE LYASE"/>
    <property type="match status" value="1"/>
</dbReference>
<evidence type="ECO:0000256" key="2">
    <source>
        <dbReference type="ARBA" id="ARBA00030892"/>
    </source>
</evidence>
<protein>
    <recommendedName>
        <fullName evidence="2">Aldoketomutase</fullName>
    </recommendedName>
    <alternativeName>
        <fullName evidence="1">Ketone-aldehyde mutase</fullName>
    </alternativeName>
    <alternativeName>
        <fullName evidence="3">Methylglyoxalase</fullName>
    </alternativeName>
    <alternativeName>
        <fullName evidence="4">S-D-lactoylglutathione methylglyoxal lyase</fullName>
    </alternativeName>
</protein>
<gene>
    <name evidence="6" type="ORF">SAMN04488104_100895</name>
</gene>
<evidence type="ECO:0000256" key="1">
    <source>
        <dbReference type="ARBA" id="ARBA00030291"/>
    </source>
</evidence>
<dbReference type="GO" id="GO:0019243">
    <property type="term" value="P:methylglyoxal catabolic process to D-lactate via S-lactoyl-glutathione"/>
    <property type="evidence" value="ECO:0007669"/>
    <property type="project" value="TreeGrafter"/>
</dbReference>
<sequence>MKTVLCRSIHERILPFLVFLAILSCESNTATSPKTPQFNHVYLHVSDMDRSLAFYTSAFDLEVTKHIRKLKRTLEDGQTVEQEINLALLKFPGHYFALEIGETLDSLASNILASFAHVGIEVEDIESASERIIKAGGLSSRPITQVETESIQAKTAFFTGPDGETIELMQIISGNF</sequence>
<organism evidence="6 7">
    <name type="scientific">Algoriphagus faecimaris</name>
    <dbReference type="NCBI Taxonomy" id="686796"/>
    <lineage>
        <taxon>Bacteria</taxon>
        <taxon>Pseudomonadati</taxon>
        <taxon>Bacteroidota</taxon>
        <taxon>Cytophagia</taxon>
        <taxon>Cytophagales</taxon>
        <taxon>Cyclobacteriaceae</taxon>
        <taxon>Algoriphagus</taxon>
    </lineage>
</organism>
<dbReference type="RefSeq" id="WP_087938437.1">
    <property type="nucleotide sequence ID" value="NZ_FNAC01000008.1"/>
</dbReference>
<name>A0A1G6Q7S4_9BACT</name>
<dbReference type="GO" id="GO:0004462">
    <property type="term" value="F:lactoylglutathione lyase activity"/>
    <property type="evidence" value="ECO:0007669"/>
    <property type="project" value="TreeGrafter"/>
</dbReference>
<dbReference type="PROSITE" id="PS51819">
    <property type="entry name" value="VOC"/>
    <property type="match status" value="1"/>
</dbReference>
<accession>A0A1G6Q7S4</accession>
<dbReference type="InterPro" id="IPR004360">
    <property type="entry name" value="Glyas_Fos-R_dOase_dom"/>
</dbReference>
<reference evidence="7" key="1">
    <citation type="submission" date="2016-10" db="EMBL/GenBank/DDBJ databases">
        <authorList>
            <person name="Varghese N."/>
            <person name="Submissions S."/>
        </authorList>
    </citation>
    <scope>NUCLEOTIDE SEQUENCE [LARGE SCALE GENOMIC DNA]</scope>
    <source>
        <strain evidence="7">DSM 23095</strain>
    </source>
</reference>
<dbReference type="AlphaFoldDB" id="A0A1G6Q7S4"/>
<dbReference type="PROSITE" id="PS51257">
    <property type="entry name" value="PROKAR_LIPOPROTEIN"/>
    <property type="match status" value="1"/>
</dbReference>
<dbReference type="Pfam" id="PF00903">
    <property type="entry name" value="Glyoxalase"/>
    <property type="match status" value="1"/>
</dbReference>
<dbReference type="GO" id="GO:0005737">
    <property type="term" value="C:cytoplasm"/>
    <property type="evidence" value="ECO:0007669"/>
    <property type="project" value="TreeGrafter"/>
</dbReference>